<accession>A0A371RIF2</accession>
<evidence type="ECO:0000256" key="1">
    <source>
        <dbReference type="SAM" id="Phobius"/>
    </source>
</evidence>
<keyword evidence="1" id="KW-0812">Transmembrane</keyword>
<feature type="transmembrane region" description="Helical" evidence="1">
    <location>
        <begin position="20"/>
        <end position="42"/>
    </location>
</feature>
<evidence type="ECO:0000313" key="3">
    <source>
        <dbReference type="Proteomes" id="UP000264589"/>
    </source>
</evidence>
<protein>
    <submittedName>
        <fullName evidence="2">DUF4386 domain-containing protein</fullName>
    </submittedName>
</protein>
<name>A0A371RIF2_9PROT</name>
<dbReference type="EMBL" id="QUQO01000001">
    <property type="protein sequence ID" value="RFB05233.1"/>
    <property type="molecule type" value="Genomic_DNA"/>
</dbReference>
<evidence type="ECO:0000313" key="2">
    <source>
        <dbReference type="EMBL" id="RFB05233.1"/>
    </source>
</evidence>
<feature type="transmembrane region" description="Helical" evidence="1">
    <location>
        <begin position="62"/>
        <end position="85"/>
    </location>
</feature>
<dbReference type="InParanoid" id="A0A371RIF2"/>
<dbReference type="OrthoDB" id="5421633at2"/>
<dbReference type="Proteomes" id="UP000264589">
    <property type="component" value="Unassembled WGS sequence"/>
</dbReference>
<keyword evidence="3" id="KW-1185">Reference proteome</keyword>
<keyword evidence="1" id="KW-1133">Transmembrane helix</keyword>
<feature type="transmembrane region" description="Helical" evidence="1">
    <location>
        <begin position="97"/>
        <end position="118"/>
    </location>
</feature>
<dbReference type="AlphaFoldDB" id="A0A371RIF2"/>
<feature type="transmembrane region" description="Helical" evidence="1">
    <location>
        <begin position="173"/>
        <end position="196"/>
    </location>
</feature>
<dbReference type="InterPro" id="IPR025495">
    <property type="entry name" value="DUF4386"/>
</dbReference>
<reference evidence="2 3" key="1">
    <citation type="submission" date="2018-08" db="EMBL/GenBank/DDBJ databases">
        <title>Parvularcula sp. SM1705, isolated from surface water of the South Sea China.</title>
        <authorList>
            <person name="Sun L."/>
        </authorList>
    </citation>
    <scope>NUCLEOTIDE SEQUENCE [LARGE SCALE GENOMIC DNA]</scope>
    <source>
        <strain evidence="2 3">SM1705</strain>
    </source>
</reference>
<dbReference type="Pfam" id="PF14329">
    <property type="entry name" value="DUF4386"/>
    <property type="match status" value="1"/>
</dbReference>
<dbReference type="RefSeq" id="WP_116391865.1">
    <property type="nucleotide sequence ID" value="NZ_QUQO01000001.1"/>
</dbReference>
<feature type="transmembrane region" description="Helical" evidence="1">
    <location>
        <begin position="202"/>
        <end position="227"/>
    </location>
</feature>
<keyword evidence="1" id="KW-0472">Membrane</keyword>
<gene>
    <name evidence="2" type="ORF">DX908_08175</name>
</gene>
<sequence>MDKSTLTASQAQGLARLTGFFYLLIFGFAIFANMFAIGGLVVDGDPAATTANLMENLGQFRLGAAAFVIVLIADVIISWSLYYLLIPAGRKLSLLSALFRLVYTVMFAAVALEFVHILKIVEAGDALSPVNAQAEIYLALKSYGSGFAVSLVFFGIHIFLLGLLLVRAAYLPALLGILLFLAGAGYIVDGMGTLLFADYGPFAKIISMMVILPALVGEGALTLWLLIRGLNPKKWPEVS</sequence>
<proteinExistence type="predicted"/>
<feature type="transmembrane region" description="Helical" evidence="1">
    <location>
        <begin position="147"/>
        <end position="166"/>
    </location>
</feature>
<organism evidence="2 3">
    <name type="scientific">Parvularcula marina</name>
    <dbReference type="NCBI Taxonomy" id="2292771"/>
    <lineage>
        <taxon>Bacteria</taxon>
        <taxon>Pseudomonadati</taxon>
        <taxon>Pseudomonadota</taxon>
        <taxon>Alphaproteobacteria</taxon>
        <taxon>Parvularculales</taxon>
        <taxon>Parvularculaceae</taxon>
        <taxon>Parvularcula</taxon>
    </lineage>
</organism>
<comment type="caution">
    <text evidence="2">The sequence shown here is derived from an EMBL/GenBank/DDBJ whole genome shotgun (WGS) entry which is preliminary data.</text>
</comment>